<gene>
    <name evidence="1" type="ORF">JCM10512_2559</name>
</gene>
<keyword evidence="2" id="KW-1185">Reference proteome</keyword>
<dbReference type="Proteomes" id="UP000019131">
    <property type="component" value="Unassembled WGS sequence"/>
</dbReference>
<accession>W4USN3</accession>
<evidence type="ECO:0008006" key="3">
    <source>
        <dbReference type="Google" id="ProtNLM"/>
    </source>
</evidence>
<name>W4USN3_9BACE</name>
<proteinExistence type="predicted"/>
<reference evidence="1 2" key="1">
    <citation type="journal article" date="2014" name="Genome Announc.">
        <title>Draft Genome Sequence of Bacteroides reticulotermitis Strain JCM 10512T, Isolated from the Gut of a Termite.</title>
        <authorList>
            <person name="Yuki M."/>
            <person name="Oshima K."/>
            <person name="Suda W."/>
            <person name="Sakamoto M."/>
            <person name="Iida T."/>
            <person name="Hattori M."/>
            <person name="Ohkuma M."/>
        </authorList>
    </citation>
    <scope>NUCLEOTIDE SEQUENCE [LARGE SCALE GENOMIC DNA]</scope>
    <source>
        <strain evidence="1 2">JCM 10512</strain>
    </source>
</reference>
<organism evidence="1 2">
    <name type="scientific">Bacteroides reticulotermitis JCM 10512</name>
    <dbReference type="NCBI Taxonomy" id="1445607"/>
    <lineage>
        <taxon>Bacteria</taxon>
        <taxon>Pseudomonadati</taxon>
        <taxon>Bacteroidota</taxon>
        <taxon>Bacteroidia</taxon>
        <taxon>Bacteroidales</taxon>
        <taxon>Bacteroidaceae</taxon>
        <taxon>Bacteroides</taxon>
    </lineage>
</organism>
<dbReference type="STRING" id="1445607.JCM10512_2559"/>
<dbReference type="EMBL" id="BAIV01000014">
    <property type="protein sequence ID" value="GAE84230.1"/>
    <property type="molecule type" value="Genomic_DNA"/>
</dbReference>
<dbReference type="AlphaFoldDB" id="W4USN3"/>
<evidence type="ECO:0000313" key="2">
    <source>
        <dbReference type="Proteomes" id="UP000019131"/>
    </source>
</evidence>
<sequence length="397" mass="43054">MSHLLLNRNTLKMEKRFLHIVALLTITSMVFYGCNDDNEILVDSNVNVTLSVSVKGSSRMVGPVAEGSEPLIDHIWGGFLKDGVIVVKQQITLVNGIAVFKNIPNFVNKVILLGYPDASSTSPTVSSSKLMESDLLQTMIEASSQDGTNPRKVNTFGTQVVDFSAYQEGDKVNVTIEMRPVISRLEIVKIDPADPPAGLIIKKPITQFDLDAIYINNTYTSLGLNRITKPGTSATLAYGGGDLTGSTSPWGNPTSNYMPGFYDVINGIGESSYAPTIGVWGYYIVPLSDKNGMGQSVAGTTINGEQQGVVPHVILKLSNIKVEGSGEILTGPLFLTVRRYQDTNGPVMHFEGGKAYVIQNLAFGLEHLSVLPETNFAEYVVQLSTIDWTDVTIEQDV</sequence>
<evidence type="ECO:0000313" key="1">
    <source>
        <dbReference type="EMBL" id="GAE84230.1"/>
    </source>
</evidence>
<protein>
    <recommendedName>
        <fullName evidence="3">Major fimbrial subunit protein N-terminal domain-containing protein</fullName>
    </recommendedName>
</protein>
<comment type="caution">
    <text evidence="1">The sequence shown here is derived from an EMBL/GenBank/DDBJ whole genome shotgun (WGS) entry which is preliminary data.</text>
</comment>